<protein>
    <recommendedName>
        <fullName evidence="1">LYC1 C-terminal domain-containing protein</fullName>
    </recommendedName>
</protein>
<evidence type="ECO:0000313" key="2">
    <source>
        <dbReference type="EMBL" id="KAL0066815.1"/>
    </source>
</evidence>
<dbReference type="InterPro" id="IPR055100">
    <property type="entry name" value="GNAT_LYC1-like"/>
</dbReference>
<dbReference type="InterPro" id="IPR053013">
    <property type="entry name" value="LAT"/>
</dbReference>
<sequence length="359" mass="40680">MDLSSLSLFVATEEQAKESLRRARHQWGKDMTPEEFEMRDQTWTRELECAKDGKFTTCLKWPAIIARKDQAPAMPQPGSCYAIGSVFTPTRHRGHGYAAHMMRLLHWVLAPESFLENFEFPEEWGNRPEERRGDANVSVLSSDIGPEFYLKVWDCIGANDRELVQCARVGVSLVKELGLDEPGSDVTWEWLDEKGVKEYCDGADEEMMKEDLAAFATSQVETDKDISFAILSGCGVEAFNRGRLRHAYQDYHISRWGVKIKDKSSTSTATWIVELPRQGMTSAITTPKLLFSRLRVDNPTHFPLILKLASDAARTVDVAMIEAWNVPQHLKNLAAQCGGVEKEREAKLSSFKWYGEEEP</sequence>
<accession>A0ABR2ZZW5</accession>
<dbReference type="EMBL" id="JBBXMP010000032">
    <property type="protein sequence ID" value="KAL0066815.1"/>
    <property type="molecule type" value="Genomic_DNA"/>
</dbReference>
<feature type="domain" description="LYC1 C-terminal" evidence="1">
    <location>
        <begin position="184"/>
        <end position="357"/>
    </location>
</feature>
<evidence type="ECO:0000259" key="1">
    <source>
        <dbReference type="Pfam" id="PF22998"/>
    </source>
</evidence>
<reference evidence="2 3" key="1">
    <citation type="submission" date="2024-05" db="EMBL/GenBank/DDBJ databases">
        <title>A draft genome resource for the thread blight pathogen Marasmius tenuissimus strain MS-2.</title>
        <authorList>
            <person name="Yulfo-Soto G.E."/>
            <person name="Baruah I.K."/>
            <person name="Amoako-Attah I."/>
            <person name="Bukari Y."/>
            <person name="Meinhardt L.W."/>
            <person name="Bailey B.A."/>
            <person name="Cohen S.P."/>
        </authorList>
    </citation>
    <scope>NUCLEOTIDE SEQUENCE [LARGE SCALE GENOMIC DNA]</scope>
    <source>
        <strain evidence="2 3">MS-2</strain>
    </source>
</reference>
<organism evidence="2 3">
    <name type="scientific">Marasmius tenuissimus</name>
    <dbReference type="NCBI Taxonomy" id="585030"/>
    <lineage>
        <taxon>Eukaryota</taxon>
        <taxon>Fungi</taxon>
        <taxon>Dikarya</taxon>
        <taxon>Basidiomycota</taxon>
        <taxon>Agaricomycotina</taxon>
        <taxon>Agaricomycetes</taxon>
        <taxon>Agaricomycetidae</taxon>
        <taxon>Agaricales</taxon>
        <taxon>Marasmiineae</taxon>
        <taxon>Marasmiaceae</taxon>
        <taxon>Marasmius</taxon>
    </lineage>
</organism>
<dbReference type="PANTHER" id="PTHR34815">
    <property type="entry name" value="LYSINE ACETYLTRANSFERASE"/>
    <property type="match status" value="1"/>
</dbReference>
<evidence type="ECO:0000313" key="3">
    <source>
        <dbReference type="Proteomes" id="UP001437256"/>
    </source>
</evidence>
<dbReference type="PANTHER" id="PTHR34815:SF2">
    <property type="entry name" value="N-ACETYLTRANSFERASE DOMAIN-CONTAINING PROTEIN"/>
    <property type="match status" value="1"/>
</dbReference>
<dbReference type="Pfam" id="PF22998">
    <property type="entry name" value="GNAT_LYC1-like"/>
    <property type="match status" value="1"/>
</dbReference>
<dbReference type="Proteomes" id="UP001437256">
    <property type="component" value="Unassembled WGS sequence"/>
</dbReference>
<name>A0ABR2ZZW5_9AGAR</name>
<keyword evidence="3" id="KW-1185">Reference proteome</keyword>
<proteinExistence type="predicted"/>
<gene>
    <name evidence="2" type="ORF">AAF712_006216</name>
</gene>
<comment type="caution">
    <text evidence="2">The sequence shown here is derived from an EMBL/GenBank/DDBJ whole genome shotgun (WGS) entry which is preliminary data.</text>
</comment>